<dbReference type="EMBL" id="MU864598">
    <property type="protein sequence ID" value="KAK4182904.1"/>
    <property type="molecule type" value="Genomic_DNA"/>
</dbReference>
<keyword evidence="4" id="KW-1185">Reference proteome</keyword>
<comment type="caution">
    <text evidence="3">The sequence shown here is derived from an EMBL/GenBank/DDBJ whole genome shotgun (WGS) entry which is preliminary data.</text>
</comment>
<name>A0AAN7ADU2_9PEZI</name>
<protein>
    <recommendedName>
        <fullName evidence="2">2EXR domain-containing protein</fullName>
    </recommendedName>
</protein>
<evidence type="ECO:0000259" key="2">
    <source>
        <dbReference type="Pfam" id="PF20150"/>
    </source>
</evidence>
<feature type="compositionally biased region" description="Acidic residues" evidence="1">
    <location>
        <begin position="198"/>
        <end position="208"/>
    </location>
</feature>
<organism evidence="3 4">
    <name type="scientific">Podospora australis</name>
    <dbReference type="NCBI Taxonomy" id="1536484"/>
    <lineage>
        <taxon>Eukaryota</taxon>
        <taxon>Fungi</taxon>
        <taxon>Dikarya</taxon>
        <taxon>Ascomycota</taxon>
        <taxon>Pezizomycotina</taxon>
        <taxon>Sordariomycetes</taxon>
        <taxon>Sordariomycetidae</taxon>
        <taxon>Sordariales</taxon>
        <taxon>Podosporaceae</taxon>
        <taxon>Podospora</taxon>
    </lineage>
</organism>
<dbReference type="AlphaFoldDB" id="A0AAN7ADU2"/>
<dbReference type="PANTHER" id="PTHR35910">
    <property type="entry name" value="2EXR DOMAIN-CONTAINING PROTEIN"/>
    <property type="match status" value="1"/>
</dbReference>
<feature type="region of interest" description="Disordered" evidence="1">
    <location>
        <begin position="190"/>
        <end position="215"/>
    </location>
</feature>
<dbReference type="InterPro" id="IPR045518">
    <property type="entry name" value="2EXR"/>
</dbReference>
<accession>A0AAN7ADU2</accession>
<proteinExistence type="predicted"/>
<reference evidence="3" key="2">
    <citation type="submission" date="2023-05" db="EMBL/GenBank/DDBJ databases">
        <authorList>
            <consortium name="Lawrence Berkeley National Laboratory"/>
            <person name="Steindorff A."/>
            <person name="Hensen N."/>
            <person name="Bonometti L."/>
            <person name="Westerberg I."/>
            <person name="Brannstrom I.O."/>
            <person name="Guillou S."/>
            <person name="Cros-Aarteil S."/>
            <person name="Calhoun S."/>
            <person name="Haridas S."/>
            <person name="Kuo A."/>
            <person name="Mondo S."/>
            <person name="Pangilinan J."/>
            <person name="Riley R."/>
            <person name="Labutti K."/>
            <person name="Andreopoulos B."/>
            <person name="Lipzen A."/>
            <person name="Chen C."/>
            <person name="Yanf M."/>
            <person name="Daum C."/>
            <person name="Ng V."/>
            <person name="Clum A."/>
            <person name="Ohm R."/>
            <person name="Martin F."/>
            <person name="Silar P."/>
            <person name="Natvig D."/>
            <person name="Lalanne C."/>
            <person name="Gautier V."/>
            <person name="Ament-Velasquez S.L."/>
            <person name="Kruys A."/>
            <person name="Hutchinson M.I."/>
            <person name="Powell A.J."/>
            <person name="Barry K."/>
            <person name="Miller A.N."/>
            <person name="Grigoriev I.V."/>
            <person name="Debuchy R."/>
            <person name="Gladieux P."/>
            <person name="Thoren M.H."/>
            <person name="Johannesson H."/>
        </authorList>
    </citation>
    <scope>NUCLEOTIDE SEQUENCE</scope>
    <source>
        <strain evidence="3">PSN309</strain>
    </source>
</reference>
<dbReference type="Pfam" id="PF20150">
    <property type="entry name" value="2EXR"/>
    <property type="match status" value="1"/>
</dbReference>
<gene>
    <name evidence="3" type="ORF">QBC35DRAFT_509100</name>
</gene>
<dbReference type="Proteomes" id="UP001302126">
    <property type="component" value="Unassembled WGS sequence"/>
</dbReference>
<sequence length="340" mass="38489">MGLTEFTKFGDLPAELRLMIWNMAIRPANEPAAHVFTVFNTESEEEQQANALQSLIPGSSQCGLAAPRSSSGISSWRDGNPSAYMVDAGLWTACHESRYEMERTYKQSEWRSSQNVYDSPCTSIIRAGGPTDKEEMHITVRPTTDLFILRPFRGETIDWANLGSKIPFFRRLIEANFEAEHIALEYDPSWMEGAPEPREEEETSEGSEETTTTGSDFLQRSKGMFNCAARACSDQVPWAMEMWFVDKSFSRSDLSDKAKQDGFKWRQQFRGNGCTYVEMYSSDVKTKYEGSIWDFVDELETGLEEHFDKVYASNTQEHPSGRNLPVAPQVHVLACLVDGQ</sequence>
<evidence type="ECO:0000313" key="4">
    <source>
        <dbReference type="Proteomes" id="UP001302126"/>
    </source>
</evidence>
<feature type="domain" description="2EXR" evidence="2">
    <location>
        <begin position="6"/>
        <end position="107"/>
    </location>
</feature>
<evidence type="ECO:0000313" key="3">
    <source>
        <dbReference type="EMBL" id="KAK4182904.1"/>
    </source>
</evidence>
<dbReference type="PANTHER" id="PTHR35910:SF6">
    <property type="entry name" value="2EXR DOMAIN-CONTAINING PROTEIN"/>
    <property type="match status" value="1"/>
</dbReference>
<evidence type="ECO:0000256" key="1">
    <source>
        <dbReference type="SAM" id="MobiDB-lite"/>
    </source>
</evidence>
<reference evidence="3" key="1">
    <citation type="journal article" date="2023" name="Mol. Phylogenet. Evol.">
        <title>Genome-scale phylogeny and comparative genomics of the fungal order Sordariales.</title>
        <authorList>
            <person name="Hensen N."/>
            <person name="Bonometti L."/>
            <person name="Westerberg I."/>
            <person name="Brannstrom I.O."/>
            <person name="Guillou S."/>
            <person name="Cros-Aarteil S."/>
            <person name="Calhoun S."/>
            <person name="Haridas S."/>
            <person name="Kuo A."/>
            <person name="Mondo S."/>
            <person name="Pangilinan J."/>
            <person name="Riley R."/>
            <person name="LaButti K."/>
            <person name="Andreopoulos B."/>
            <person name="Lipzen A."/>
            <person name="Chen C."/>
            <person name="Yan M."/>
            <person name="Daum C."/>
            <person name="Ng V."/>
            <person name="Clum A."/>
            <person name="Steindorff A."/>
            <person name="Ohm R.A."/>
            <person name="Martin F."/>
            <person name="Silar P."/>
            <person name="Natvig D.O."/>
            <person name="Lalanne C."/>
            <person name="Gautier V."/>
            <person name="Ament-Velasquez S.L."/>
            <person name="Kruys A."/>
            <person name="Hutchinson M.I."/>
            <person name="Powell A.J."/>
            <person name="Barry K."/>
            <person name="Miller A.N."/>
            <person name="Grigoriev I.V."/>
            <person name="Debuchy R."/>
            <person name="Gladieux P."/>
            <person name="Hiltunen Thoren M."/>
            <person name="Johannesson H."/>
        </authorList>
    </citation>
    <scope>NUCLEOTIDE SEQUENCE</scope>
    <source>
        <strain evidence="3">PSN309</strain>
    </source>
</reference>